<evidence type="ECO:0000313" key="2">
    <source>
        <dbReference type="EMBL" id="MDR7341374.1"/>
    </source>
</evidence>
<dbReference type="Proteomes" id="UP001145799">
    <property type="component" value="Unassembled WGS sequence"/>
</dbReference>
<dbReference type="EMBL" id="JAVDYD010000001">
    <property type="protein sequence ID" value="MDR7341374.1"/>
    <property type="molecule type" value="Genomic_DNA"/>
</dbReference>
<name>A0A9X3PHA6_9ACTN</name>
<evidence type="ECO:0000313" key="4">
    <source>
        <dbReference type="Proteomes" id="UP001183604"/>
    </source>
</evidence>
<dbReference type="Proteomes" id="UP001183604">
    <property type="component" value="Unassembled WGS sequence"/>
</dbReference>
<sequence>MAELHCTDTHLTVRLTGVRRAFGRRRPLMIPLAAVTAVRADPAAARAFPGARWGVATNIPGVVNVGSFRRGGKRDFWDVANPDLAIVVELEGARYDRLLLEVDDPVAGVAEILAAVEASRR</sequence>
<dbReference type="RefSeq" id="WP_270119746.1">
    <property type="nucleotide sequence ID" value="NZ_BAAAOM010000001.1"/>
</dbReference>
<dbReference type="EMBL" id="JAPZVQ010000001">
    <property type="protein sequence ID" value="MDA1383636.1"/>
    <property type="molecule type" value="Genomic_DNA"/>
</dbReference>
<reference evidence="2 4" key="2">
    <citation type="submission" date="2023-07" db="EMBL/GenBank/DDBJ databases">
        <title>Sequencing the genomes of 1000 actinobacteria strains.</title>
        <authorList>
            <person name="Klenk H.-P."/>
        </authorList>
    </citation>
    <scope>NUCLEOTIDE SEQUENCE [LARGE SCALE GENOMIC DNA]</scope>
    <source>
        <strain evidence="2 4">DSM 44724</strain>
    </source>
</reference>
<proteinExistence type="predicted"/>
<comment type="caution">
    <text evidence="1">The sequence shown here is derived from an EMBL/GenBank/DDBJ whole genome shotgun (WGS) entry which is preliminary data.</text>
</comment>
<reference evidence="1" key="1">
    <citation type="submission" date="2022-12" db="EMBL/GenBank/DDBJ databases">
        <title>Gycomyces niveus sp.nov., a novel actinomycete isolated from soil in Shouguang.</title>
        <authorList>
            <person name="Yang X."/>
        </authorList>
    </citation>
    <scope>NUCLEOTIDE SEQUENCE</scope>
    <source>
        <strain evidence="1">DSM 44724</strain>
    </source>
</reference>
<gene>
    <name evidence="2" type="ORF">J2S69_005093</name>
    <name evidence="1" type="ORF">O2L01_01470</name>
</gene>
<evidence type="ECO:0000313" key="1">
    <source>
        <dbReference type="EMBL" id="MDA1383636.1"/>
    </source>
</evidence>
<accession>A0A9X3PHA6</accession>
<evidence type="ECO:0000313" key="3">
    <source>
        <dbReference type="Proteomes" id="UP001145799"/>
    </source>
</evidence>
<protein>
    <submittedName>
        <fullName evidence="1">Uncharacterized protein</fullName>
    </submittedName>
</protein>
<dbReference type="AlphaFoldDB" id="A0A9X3PHA6"/>
<keyword evidence="4" id="KW-1185">Reference proteome</keyword>
<organism evidence="1 3">
    <name type="scientific">Glycomyces lechevalierae</name>
    <dbReference type="NCBI Taxonomy" id="256034"/>
    <lineage>
        <taxon>Bacteria</taxon>
        <taxon>Bacillati</taxon>
        <taxon>Actinomycetota</taxon>
        <taxon>Actinomycetes</taxon>
        <taxon>Glycomycetales</taxon>
        <taxon>Glycomycetaceae</taxon>
        <taxon>Glycomyces</taxon>
    </lineage>
</organism>